<keyword evidence="2" id="KW-0596">Phosphopantetheine</keyword>
<proteinExistence type="predicted"/>
<dbReference type="GO" id="GO:0031177">
    <property type="term" value="F:phosphopantetheine binding"/>
    <property type="evidence" value="ECO:0007669"/>
    <property type="project" value="TreeGrafter"/>
</dbReference>
<dbReference type="InterPro" id="IPR010071">
    <property type="entry name" value="AA_adenyl_dom"/>
</dbReference>
<evidence type="ECO:0000256" key="4">
    <source>
        <dbReference type="SAM" id="MobiDB-lite"/>
    </source>
</evidence>
<evidence type="ECO:0000256" key="2">
    <source>
        <dbReference type="ARBA" id="ARBA00022450"/>
    </source>
</evidence>
<name>A0A562WH57_9ACTN</name>
<dbReference type="Gene3D" id="3.30.300.30">
    <property type="match status" value="1"/>
</dbReference>
<dbReference type="InterPro" id="IPR029058">
    <property type="entry name" value="AB_hydrolase_fold"/>
</dbReference>
<dbReference type="InterPro" id="IPR020845">
    <property type="entry name" value="AMP-binding_CS"/>
</dbReference>
<dbReference type="InterPro" id="IPR000873">
    <property type="entry name" value="AMP-dep_synth/lig_dom"/>
</dbReference>
<dbReference type="PROSITE" id="PS50075">
    <property type="entry name" value="CARRIER"/>
    <property type="match status" value="1"/>
</dbReference>
<dbReference type="Gene3D" id="3.40.50.1820">
    <property type="entry name" value="alpha/beta hydrolase"/>
    <property type="match status" value="1"/>
</dbReference>
<dbReference type="Gene3D" id="3.30.559.10">
    <property type="entry name" value="Chloramphenicol acetyltransferase-like domain"/>
    <property type="match status" value="1"/>
</dbReference>
<dbReference type="InterPro" id="IPR023213">
    <property type="entry name" value="CAT-like_dom_sf"/>
</dbReference>
<protein>
    <submittedName>
        <fullName evidence="6">Amino acid adenylation domain-containing protein</fullName>
    </submittedName>
</protein>
<keyword evidence="3" id="KW-0597">Phosphoprotein</keyword>
<dbReference type="PROSITE" id="PS00012">
    <property type="entry name" value="PHOSPHOPANTETHEINE"/>
    <property type="match status" value="1"/>
</dbReference>
<feature type="domain" description="Carrier" evidence="5">
    <location>
        <begin position="925"/>
        <end position="1000"/>
    </location>
</feature>
<evidence type="ECO:0000256" key="1">
    <source>
        <dbReference type="ARBA" id="ARBA00001957"/>
    </source>
</evidence>
<dbReference type="GO" id="GO:0072330">
    <property type="term" value="P:monocarboxylic acid biosynthetic process"/>
    <property type="evidence" value="ECO:0007669"/>
    <property type="project" value="UniProtKB-ARBA"/>
</dbReference>
<dbReference type="GO" id="GO:0043041">
    <property type="term" value="P:amino acid activation for nonribosomal peptide biosynthetic process"/>
    <property type="evidence" value="ECO:0007669"/>
    <property type="project" value="TreeGrafter"/>
</dbReference>
<reference evidence="6 7" key="1">
    <citation type="submission" date="2019-07" db="EMBL/GenBank/DDBJ databases">
        <title>R&amp;d 2014.</title>
        <authorList>
            <person name="Klenk H.-P."/>
        </authorList>
    </citation>
    <scope>NUCLEOTIDE SEQUENCE [LARGE SCALE GENOMIC DNA]</scope>
    <source>
        <strain evidence="6 7">DSM 43912</strain>
    </source>
</reference>
<dbReference type="InterPro" id="IPR036736">
    <property type="entry name" value="ACP-like_sf"/>
</dbReference>
<dbReference type="GO" id="GO:0005737">
    <property type="term" value="C:cytoplasm"/>
    <property type="evidence" value="ECO:0007669"/>
    <property type="project" value="TreeGrafter"/>
</dbReference>
<dbReference type="InterPro" id="IPR009081">
    <property type="entry name" value="PP-bd_ACP"/>
</dbReference>
<organism evidence="6 7">
    <name type="scientific">Micromonospora sagamiensis</name>
    <dbReference type="NCBI Taxonomy" id="47875"/>
    <lineage>
        <taxon>Bacteria</taxon>
        <taxon>Bacillati</taxon>
        <taxon>Actinomycetota</taxon>
        <taxon>Actinomycetes</taxon>
        <taxon>Micromonosporales</taxon>
        <taxon>Micromonosporaceae</taxon>
        <taxon>Micromonospora</taxon>
    </lineage>
</organism>
<dbReference type="GO" id="GO:0044550">
    <property type="term" value="P:secondary metabolite biosynthetic process"/>
    <property type="evidence" value="ECO:0007669"/>
    <property type="project" value="TreeGrafter"/>
</dbReference>
<dbReference type="InterPro" id="IPR045851">
    <property type="entry name" value="AMP-bd_C_sf"/>
</dbReference>
<dbReference type="SUPFAM" id="SSF47336">
    <property type="entry name" value="ACP-like"/>
    <property type="match status" value="1"/>
</dbReference>
<dbReference type="InterPro" id="IPR025110">
    <property type="entry name" value="AMP-bd_C"/>
</dbReference>
<dbReference type="Gene3D" id="2.30.38.10">
    <property type="entry name" value="Luciferase, Domain 3"/>
    <property type="match status" value="1"/>
</dbReference>
<dbReference type="CDD" id="cd19531">
    <property type="entry name" value="LCL_NRPS-like"/>
    <property type="match status" value="1"/>
</dbReference>
<dbReference type="PROSITE" id="PS00455">
    <property type="entry name" value="AMP_BINDING"/>
    <property type="match status" value="1"/>
</dbReference>
<dbReference type="EMBL" id="VLLP01000001">
    <property type="protein sequence ID" value="TWJ29478.1"/>
    <property type="molecule type" value="Genomic_DNA"/>
</dbReference>
<comment type="cofactor">
    <cofactor evidence="1">
        <name>pantetheine 4'-phosphate</name>
        <dbReference type="ChEBI" id="CHEBI:47942"/>
    </cofactor>
</comment>
<dbReference type="Pfam" id="PF00501">
    <property type="entry name" value="AMP-binding"/>
    <property type="match status" value="1"/>
</dbReference>
<dbReference type="GO" id="GO:0008610">
    <property type="term" value="P:lipid biosynthetic process"/>
    <property type="evidence" value="ECO:0007669"/>
    <property type="project" value="UniProtKB-ARBA"/>
</dbReference>
<dbReference type="AlphaFoldDB" id="A0A562WH57"/>
<dbReference type="CDD" id="cd05930">
    <property type="entry name" value="A_NRPS"/>
    <property type="match status" value="1"/>
</dbReference>
<feature type="region of interest" description="Disordered" evidence="4">
    <location>
        <begin position="771"/>
        <end position="801"/>
    </location>
</feature>
<dbReference type="Gene3D" id="3.30.559.30">
    <property type="entry name" value="Nonribosomal peptide synthetase, condensation domain"/>
    <property type="match status" value="1"/>
</dbReference>
<dbReference type="InterPro" id="IPR006162">
    <property type="entry name" value="Ppantetheine_attach_site"/>
</dbReference>
<evidence type="ECO:0000259" key="5">
    <source>
        <dbReference type="PROSITE" id="PS50075"/>
    </source>
</evidence>
<evidence type="ECO:0000313" key="6">
    <source>
        <dbReference type="EMBL" id="TWJ29478.1"/>
    </source>
</evidence>
<evidence type="ECO:0000313" key="7">
    <source>
        <dbReference type="Proteomes" id="UP000319728"/>
    </source>
</evidence>
<dbReference type="Pfam" id="PF00550">
    <property type="entry name" value="PP-binding"/>
    <property type="match status" value="1"/>
</dbReference>
<sequence>MPRAVPVAPWRFPLPVTDLRTVADPAAEVEAAVRDERDTPFDLTSGRLLRARLLRTAADEHVLLLAAHHIAFDGWSLGLLFRALGTGYRAATGVPVPAPASDAVAGAPGYWDYVEFQAATWRRDHRARLDWWRGQLADARTVLDVPGDLPGGSGPDGPGEVLRFTVAPDLTVGVRELCRTSGVTLFVALATAYATVLHHRTGQDDLLLGTPLTHRPRPAFHHLVGMFVNTVVLRARFAPDTTFRDLLAQSRSRVLGALEHQDVPLNAIIEAAGAVRDPDRNPLVQVMFDLHSFPPDELSLPGVEVRALDGGPVGLHRFETPGREAKFDLTLTAEDGGEVLLGALEYRTDRYSADWARRFADDLTTLLAQVVADPDRPVRDLAAARAGDSVAHGPALTVPAVTVPDLVAEHARTRPDAVAVVDRGRRTTYAALDRAADGLAARLRAAGVGPESIVGVLAERSTDLVVDLLAVLKAGGAYLLLEPRHPQRRWRTMLRDGDARLLLTRSHLAARLTGPWHPDTVERVLDAPDTDRRLLRANPGPSPVRSGPAGPDNTAYLLFTSGSTGTPKGAAVSHRALVNAHLGWQRRYRLGPDTAVAQLAGPAFDVFSGELVRALCSGGRLVIVPDEDVVDPVRLHELLCRERVTTAEFVPSVLRPLLDHGAPLPSMRLLALGVEPWTAADHHLLLRLLPPGTEVVNTYGVTEATVDSTIGALPTSGPELTGTASAYRWPVGPPMPNTSVYVLDHRLRPVPVGQPGEVWIGGAGVAQGYRGRPGHTADRFRPDPYAAVPGSRMYRTGDRGRMSPDGQLVLLGRVDRQVKVRGIRVDPEEVEAVLGAAPGVRRAVVTVAADGPGAGLTAYLVREPGTTPDLRAVATHAARTLPQAVCPVRYAVLDRPPLTANGKIDFAALATVPTGPVGRDRPVDRPTTATERQVAALCAEVLGVDEVGTRVDFFELGGHSLLLARLVGLVRDRFAVDLPVREVLLDPTVATIAALVDAGPARGEPGRVDAPTARRVRVRAAVGADSTLRVRRGGTDVRS</sequence>
<dbReference type="FunFam" id="3.40.50.980:FF:000001">
    <property type="entry name" value="Non-ribosomal peptide synthetase"/>
    <property type="match status" value="1"/>
</dbReference>
<dbReference type="PANTHER" id="PTHR45527:SF1">
    <property type="entry name" value="FATTY ACID SYNTHASE"/>
    <property type="match status" value="1"/>
</dbReference>
<dbReference type="Pfam" id="PF00668">
    <property type="entry name" value="Condensation"/>
    <property type="match status" value="1"/>
</dbReference>
<dbReference type="SUPFAM" id="SSF56801">
    <property type="entry name" value="Acetyl-CoA synthetase-like"/>
    <property type="match status" value="1"/>
</dbReference>
<accession>A0A562WH57</accession>
<dbReference type="Pfam" id="PF13193">
    <property type="entry name" value="AMP-binding_C"/>
    <property type="match status" value="1"/>
</dbReference>
<dbReference type="Gene3D" id="3.40.50.980">
    <property type="match status" value="2"/>
</dbReference>
<dbReference type="FunFam" id="1.10.1200.10:FF:000016">
    <property type="entry name" value="Non-ribosomal peptide synthase"/>
    <property type="match status" value="1"/>
</dbReference>
<dbReference type="PANTHER" id="PTHR45527">
    <property type="entry name" value="NONRIBOSOMAL PEPTIDE SYNTHETASE"/>
    <property type="match status" value="1"/>
</dbReference>
<feature type="region of interest" description="Disordered" evidence="4">
    <location>
        <begin position="532"/>
        <end position="551"/>
    </location>
</feature>
<dbReference type="NCBIfam" id="TIGR01733">
    <property type="entry name" value="AA-adenyl-dom"/>
    <property type="match status" value="1"/>
</dbReference>
<comment type="caution">
    <text evidence="6">The sequence shown here is derived from an EMBL/GenBank/DDBJ whole genome shotgun (WGS) entry which is preliminary data.</text>
</comment>
<dbReference type="InterPro" id="IPR001242">
    <property type="entry name" value="Condensation_dom"/>
</dbReference>
<dbReference type="GO" id="GO:0003824">
    <property type="term" value="F:catalytic activity"/>
    <property type="evidence" value="ECO:0007669"/>
    <property type="project" value="InterPro"/>
</dbReference>
<dbReference type="SUPFAM" id="SSF52777">
    <property type="entry name" value="CoA-dependent acyltransferases"/>
    <property type="match status" value="2"/>
</dbReference>
<keyword evidence="7" id="KW-1185">Reference proteome</keyword>
<gene>
    <name evidence="6" type="ORF">JD81_02988</name>
</gene>
<evidence type="ECO:0000256" key="3">
    <source>
        <dbReference type="ARBA" id="ARBA00022553"/>
    </source>
</evidence>
<dbReference type="Proteomes" id="UP000319728">
    <property type="component" value="Unassembled WGS sequence"/>
</dbReference>